<feature type="signal peptide" evidence="2">
    <location>
        <begin position="1"/>
        <end position="18"/>
    </location>
</feature>
<proteinExistence type="predicted"/>
<evidence type="ECO:0000313" key="3">
    <source>
        <dbReference type="EMBL" id="KAH8087786.1"/>
    </source>
</evidence>
<dbReference type="SUPFAM" id="SSF49503">
    <property type="entry name" value="Cupredoxins"/>
    <property type="match status" value="1"/>
</dbReference>
<dbReference type="OrthoDB" id="2331100at2759"/>
<dbReference type="Proteomes" id="UP000813824">
    <property type="component" value="Unassembled WGS sequence"/>
</dbReference>
<protein>
    <recommendedName>
        <fullName evidence="5">Extracellular serine-rich protein</fullName>
    </recommendedName>
</protein>
<dbReference type="EMBL" id="JAEVFJ010000040">
    <property type="protein sequence ID" value="KAH8087786.1"/>
    <property type="molecule type" value="Genomic_DNA"/>
</dbReference>
<evidence type="ECO:0008006" key="5">
    <source>
        <dbReference type="Google" id="ProtNLM"/>
    </source>
</evidence>
<keyword evidence="2" id="KW-0732">Signal</keyword>
<evidence type="ECO:0000313" key="4">
    <source>
        <dbReference type="Proteomes" id="UP000813824"/>
    </source>
</evidence>
<dbReference type="PANTHER" id="PTHR34883">
    <property type="entry name" value="SERINE-RICH PROTEIN, PUTATIVE-RELATED-RELATED"/>
    <property type="match status" value="1"/>
</dbReference>
<feature type="compositionally biased region" description="Low complexity" evidence="1">
    <location>
        <begin position="155"/>
        <end position="166"/>
    </location>
</feature>
<name>A0A8K0UG03_9AGAR</name>
<organism evidence="3 4">
    <name type="scientific">Cristinia sonorae</name>
    <dbReference type="NCBI Taxonomy" id="1940300"/>
    <lineage>
        <taxon>Eukaryota</taxon>
        <taxon>Fungi</taxon>
        <taxon>Dikarya</taxon>
        <taxon>Basidiomycota</taxon>
        <taxon>Agaricomycotina</taxon>
        <taxon>Agaricomycetes</taxon>
        <taxon>Agaricomycetidae</taxon>
        <taxon>Agaricales</taxon>
        <taxon>Pleurotineae</taxon>
        <taxon>Stephanosporaceae</taxon>
        <taxon>Cristinia</taxon>
    </lineage>
</organism>
<dbReference type="PANTHER" id="PTHR34883:SF15">
    <property type="entry name" value="EXTRACELLULAR SERINE-RICH PROTEIN"/>
    <property type="match status" value="1"/>
</dbReference>
<comment type="caution">
    <text evidence="3">The sequence shown here is derived from an EMBL/GenBank/DDBJ whole genome shotgun (WGS) entry which is preliminary data.</text>
</comment>
<sequence length="206" mass="21443">MRTVAALVAALSASVASAKNIIVTVGGNTTDNATTVFDPAQVFAQPNDIVIFNFTQGNHTATQSSFANPCIFLDFTTTQHGFDSGFRNAGNGSNVTIQSVPITPDLVNKTLWFFDYNTCAQGGVGGININDSSTETLEGFVRNAVRLNGTDADDNNSSTNSNTSTTGAPRPSGTNTGNTDTGDASRQHVTWGFAAVVPLVIAAFAL</sequence>
<dbReference type="InterPro" id="IPR008972">
    <property type="entry name" value="Cupredoxin"/>
</dbReference>
<feature type="chain" id="PRO_5035440418" description="Extracellular serine-rich protein" evidence="2">
    <location>
        <begin position="19"/>
        <end position="206"/>
    </location>
</feature>
<accession>A0A8K0UG03</accession>
<feature type="compositionally biased region" description="Low complexity" evidence="1">
    <location>
        <begin position="173"/>
        <end position="182"/>
    </location>
</feature>
<dbReference type="InterPro" id="IPR052953">
    <property type="entry name" value="Ser-rich/MCO-related"/>
</dbReference>
<keyword evidence="4" id="KW-1185">Reference proteome</keyword>
<evidence type="ECO:0000256" key="1">
    <source>
        <dbReference type="SAM" id="MobiDB-lite"/>
    </source>
</evidence>
<dbReference type="Gene3D" id="2.60.40.420">
    <property type="entry name" value="Cupredoxins - blue copper proteins"/>
    <property type="match status" value="1"/>
</dbReference>
<dbReference type="AlphaFoldDB" id="A0A8K0UG03"/>
<gene>
    <name evidence="3" type="ORF">BXZ70DRAFT_1011506</name>
</gene>
<feature type="region of interest" description="Disordered" evidence="1">
    <location>
        <begin position="148"/>
        <end position="183"/>
    </location>
</feature>
<evidence type="ECO:0000256" key="2">
    <source>
        <dbReference type="SAM" id="SignalP"/>
    </source>
</evidence>
<reference evidence="3" key="1">
    <citation type="journal article" date="2021" name="New Phytol.">
        <title>Evolutionary innovations through gain and loss of genes in the ectomycorrhizal Boletales.</title>
        <authorList>
            <person name="Wu G."/>
            <person name="Miyauchi S."/>
            <person name="Morin E."/>
            <person name="Kuo A."/>
            <person name="Drula E."/>
            <person name="Varga T."/>
            <person name="Kohler A."/>
            <person name="Feng B."/>
            <person name="Cao Y."/>
            <person name="Lipzen A."/>
            <person name="Daum C."/>
            <person name="Hundley H."/>
            <person name="Pangilinan J."/>
            <person name="Johnson J."/>
            <person name="Barry K."/>
            <person name="LaButti K."/>
            <person name="Ng V."/>
            <person name="Ahrendt S."/>
            <person name="Min B."/>
            <person name="Choi I.G."/>
            <person name="Park H."/>
            <person name="Plett J.M."/>
            <person name="Magnuson J."/>
            <person name="Spatafora J.W."/>
            <person name="Nagy L.G."/>
            <person name="Henrissat B."/>
            <person name="Grigoriev I.V."/>
            <person name="Yang Z.L."/>
            <person name="Xu J."/>
            <person name="Martin F.M."/>
        </authorList>
    </citation>
    <scope>NUCLEOTIDE SEQUENCE</scope>
    <source>
        <strain evidence="3">KKN 215</strain>
    </source>
</reference>